<dbReference type="AlphaFoldDB" id="A0AAU9K7K3"/>
<evidence type="ECO:0000313" key="3">
    <source>
        <dbReference type="Proteomes" id="UP001162131"/>
    </source>
</evidence>
<keyword evidence="1" id="KW-0812">Transmembrane</keyword>
<sequence>MENFRVNIKLKYILVITWVLFFWAGLAWMSYEFENTEKIETSIFTDYTEDYTFIKYLRTNEQIEETSTLPYNISMKSYSLFQHSDPFLINNSCNPQKFSMNDQQLNFVFDQSKKDQSCNESFRPIITIENNLLSISCSDNRTAFYLLGTKPEQEYIGSPNTRYKFTEYESPVDMETTEFAYAKCGDAKPSAVLFNRYSQTISNHSMNTTEKITKMMNSSSIKPLTVLLIVFDSLSRQQFYQNFPNFITYMNDSLINEASNKYLVYDFPFHNALGENTIPNMLPLLYGFSLKKVKEDLSGFSYKNASYYEEFTKYQRYAIWKHYNKLGFVTMFGFETVEEYLNPYTGYKIISDHMASNFWHIAREYNGYYDFNPMERCIGEHYSHNFLLNYTSSFINNYKSHNKFSYIHLMEGHEYTGKAIKTVDKDLLRFINDTLSLYNELDEDLAIIITSDHGLHVGKWNYFEEGTKENLMPFAFFIMNKELVWKIGPETHRILQYNQRKLITKYDIRLTLKHLALMPYGVLLENSTLYSSWKTEISEANSVSLIAEKISPEKTCIDVNIPSYWCICNEYQEISITDESKIDLLQFLVDFTIEFINGNLNKIYIFCKKISFNSLLHAEMTESADFSSTMNFKIQFSINEEPNAIFQTEIYMAPPDVFVDTFKPNFESEVYPFSNYTYNNEFFIAQIQNIWRVDTIKSFSLVIAPLVELKSSLCIAQHPRDYPLVPKNSHTFYSKVYTELKRRFTTVIGFKNATCEDTCLDRSKVCIDWGIQVLNNLEILKENWEETPRFRIWASGKLRAFSQLDIQGEAEGKMLGIITKEKKNILIQGDWETLSCSQADEDTFPICACK</sequence>
<dbReference type="PANTHER" id="PTHR10974">
    <property type="entry name" value="FI08016P-RELATED"/>
    <property type="match status" value="1"/>
</dbReference>
<name>A0AAU9K7K3_9CILI</name>
<protein>
    <submittedName>
        <fullName evidence="2">Uncharacterized protein</fullName>
    </submittedName>
</protein>
<evidence type="ECO:0000313" key="2">
    <source>
        <dbReference type="EMBL" id="CAG9335001.1"/>
    </source>
</evidence>
<accession>A0AAU9K7K3</accession>
<proteinExistence type="predicted"/>
<keyword evidence="1" id="KW-1133">Transmembrane helix</keyword>
<keyword evidence="1" id="KW-0472">Membrane</keyword>
<dbReference type="PANTHER" id="PTHR10974:SF1">
    <property type="entry name" value="FI08016P-RELATED"/>
    <property type="match status" value="1"/>
</dbReference>
<organism evidence="2 3">
    <name type="scientific">Blepharisma stoltei</name>
    <dbReference type="NCBI Taxonomy" id="1481888"/>
    <lineage>
        <taxon>Eukaryota</taxon>
        <taxon>Sar</taxon>
        <taxon>Alveolata</taxon>
        <taxon>Ciliophora</taxon>
        <taxon>Postciliodesmatophora</taxon>
        <taxon>Heterotrichea</taxon>
        <taxon>Heterotrichida</taxon>
        <taxon>Blepharismidae</taxon>
        <taxon>Blepharisma</taxon>
    </lineage>
</organism>
<comment type="caution">
    <text evidence="2">The sequence shown here is derived from an EMBL/GenBank/DDBJ whole genome shotgun (WGS) entry which is preliminary data.</text>
</comment>
<reference evidence="2" key="1">
    <citation type="submission" date="2021-09" db="EMBL/GenBank/DDBJ databases">
        <authorList>
            <consortium name="AG Swart"/>
            <person name="Singh M."/>
            <person name="Singh A."/>
            <person name="Seah K."/>
            <person name="Emmerich C."/>
        </authorList>
    </citation>
    <scope>NUCLEOTIDE SEQUENCE</scope>
    <source>
        <strain evidence="2">ATCC30299</strain>
    </source>
</reference>
<dbReference type="Gene3D" id="3.40.720.10">
    <property type="entry name" value="Alkaline Phosphatase, subunit A"/>
    <property type="match status" value="1"/>
</dbReference>
<gene>
    <name evidence="2" type="ORF">BSTOLATCC_MIC62582</name>
</gene>
<keyword evidence="3" id="KW-1185">Reference proteome</keyword>
<dbReference type="Proteomes" id="UP001162131">
    <property type="component" value="Unassembled WGS sequence"/>
</dbReference>
<dbReference type="EMBL" id="CAJZBQ010000060">
    <property type="protein sequence ID" value="CAG9335001.1"/>
    <property type="molecule type" value="Genomic_DNA"/>
</dbReference>
<evidence type="ECO:0000256" key="1">
    <source>
        <dbReference type="SAM" id="Phobius"/>
    </source>
</evidence>
<dbReference type="GO" id="GO:0005615">
    <property type="term" value="C:extracellular space"/>
    <property type="evidence" value="ECO:0007669"/>
    <property type="project" value="TreeGrafter"/>
</dbReference>
<dbReference type="SUPFAM" id="SSF53649">
    <property type="entry name" value="Alkaline phosphatase-like"/>
    <property type="match status" value="1"/>
</dbReference>
<dbReference type="InterPro" id="IPR004245">
    <property type="entry name" value="DUF229"/>
</dbReference>
<dbReference type="Pfam" id="PF02995">
    <property type="entry name" value="DUF229"/>
    <property type="match status" value="1"/>
</dbReference>
<dbReference type="InterPro" id="IPR017850">
    <property type="entry name" value="Alkaline_phosphatase_core_sf"/>
</dbReference>
<feature type="transmembrane region" description="Helical" evidence="1">
    <location>
        <begin position="12"/>
        <end position="31"/>
    </location>
</feature>